<feature type="domain" description="DUF7623" evidence="1">
    <location>
        <begin position="1109"/>
        <end position="1164"/>
    </location>
</feature>
<feature type="domain" description="DUF7623" evidence="1">
    <location>
        <begin position="21"/>
        <end position="84"/>
    </location>
</feature>
<feature type="domain" description="DUF7623" evidence="1">
    <location>
        <begin position="2109"/>
        <end position="2170"/>
    </location>
</feature>
<feature type="domain" description="DUF7623" evidence="1">
    <location>
        <begin position="2380"/>
        <end position="2442"/>
    </location>
</feature>
<feature type="domain" description="DUF7623" evidence="1">
    <location>
        <begin position="2312"/>
        <end position="2375"/>
    </location>
</feature>
<feature type="domain" description="DUF7623" evidence="1">
    <location>
        <begin position="568"/>
        <end position="628"/>
    </location>
</feature>
<dbReference type="Proteomes" id="UP000015354">
    <property type="component" value="Unassembled WGS sequence"/>
</dbReference>
<organism evidence="2 3">
    <name type="scientific">Strigomonas culicis</name>
    <dbReference type="NCBI Taxonomy" id="28005"/>
    <lineage>
        <taxon>Eukaryota</taxon>
        <taxon>Discoba</taxon>
        <taxon>Euglenozoa</taxon>
        <taxon>Kinetoplastea</taxon>
        <taxon>Metakinetoplastina</taxon>
        <taxon>Trypanosomatida</taxon>
        <taxon>Trypanosomatidae</taxon>
        <taxon>Strigomonadinae</taxon>
        <taxon>Strigomonas</taxon>
    </lineage>
</organism>
<dbReference type="Pfam" id="PF24610">
    <property type="entry name" value="DUF7623"/>
    <property type="match status" value="34"/>
</dbReference>
<feature type="domain" description="DUF7623" evidence="1">
    <location>
        <begin position="1245"/>
        <end position="1305"/>
    </location>
</feature>
<dbReference type="InterPro" id="IPR056040">
    <property type="entry name" value="DUF7623"/>
</dbReference>
<feature type="domain" description="DUF7623" evidence="1">
    <location>
        <begin position="1456"/>
        <end position="1512"/>
    </location>
</feature>
<accession>S9TPV6</accession>
<sequence>MCERAKVLAGARNVASREAVLGSTVEDLPIHEVHLDEDPEYVAMEQEWRALMKDPVKNARRIVDQEKAMRGRAKKVADAQKVADREAVLGKEVEGLSTQEVKLDEDPEYTAMEQEWRSLMKDPVKNARRIADQEKAMRERAKKVAEAQKIADREAVLGKDVGGVPVSEVHLDEDPEYTAMEQEWRALMDDPAKNAKLLADLESRMCERAKVLAGARNVASREAVLGSTVEGLPIQEVQLDEDPEYVAMESEWRALMKDPVKNAKKIAEQENAMRERAKQVVAGQKVVDREAVLGKDMEGFPIREVKLDEDPEYTAMESEWRDLMKDPVKKARAIEDHEKRMRRRAKKLADAQKAAERETMMGTDVDGVRITDLPLDEDEEYTAMEQEWRNLLKDPVKNARKIAERERAMRERVKKLAEAQKIASREAVLGKEVEGIPVYEVRLDEDPQYTAMEQEWRALMEDPVKNAKKIVDQERAMRERAKQIAAAQKVADREAVLGKDADGIPIHEVHLDEDPEYIAMEQEWRALMKDPVKNAKKIVAQEKAMRERAGKVAEAQKVAEREAVHGNEVEGLPIHEVHLDEDPEYTAMEQEWRSLMIDPVKNARKIADQEKAMRERAKKVAGAQKVADRESVLGNEVEGIPIHEVRLDEDPEYTALEQEWRALLKDPVKNARKIVEQEDAMRERAKELAAAQKIADREAVLGQEVEGMAIADLPLEEDPEYTALESKWRTLLKDPVKNAALIAECEKNMRARAKELSGSQTVADREAVLGKEIDGVPISHLPLDEDPEYFAMEQEWRDLMKDPVKNARKIVDQERAMRDRAKLVAGAQKVADREAVLGKDIDGVLIDDLPLDEDQEYTAIECEWRSLMKDPVKNARSIADQEKAMRERAKKLADAQKVADREAVLGKDVDGIPIHEVHLDEDPEYTAMEQEWRALMKDPVKNARKIADQEKAMRERAKEVADAQTLAGRETVLGRDVDGIPITDLRLDEDPEFSAVEQEWRALMKDPVKNVRKIAEQEKLMCERAKELANLQTLADREAVLGKDIGGIPTTDLPLDEDPEYCAMESEWRDLLKDPVKNAKLIEEQENAMRERAKELVHAQTLADREAVLGKDMDGMLVADLPLDEDPEYTAMECEWRALLKDPVKNAKAIAEQEKAMQERAKELMHAHTRSQRKTVLGKNVNGILITDLLLDDDLEYTAMECEWRALMRDPVKNREKIADQENAMRECAKKVADAQKVVDREAVLGKEVEGLPIYAVRLDEDEAYTAMECEWRALMKDPVKYAESIVDHEKAMRERAKELAAAQKIADREAVLGNDVEGIQIKLLPLDDDTEYAVIECQWRDLMKDPVANAAYIADQEKKMHERAKELALLQRVENREVLLGKDVEGIPVGFLGLDESPEFLALEVERYELLKNPEKNGRGIVDVERRMKQLASSLAFQRMTEYVNAVVPAVVYRVPRSALGVEEDAPFKELLAEYARAKREPGADTERALDLEEQLLHRAKERAQAQRVKDMPFLDKMPEGVPIAEMLIFEDITFGKMDEWRENLLRNPQKNKEELADVEKQMNDCVHALAKIQKMKGRRFLAPITSVGIPTADVPLNTDRVFLDLEKERNGLIDEDPIANANRIAEIEDMMNDRVDELARNMKWDRRGFIPDQLEGIPKNEIPVDSDPRFLKLEEEYVTLIEDPNRHGKRIQQLEVAMCERAHELAKAIKWNDRAFLDPLPEGVPLARLGIDQDPEFVRLERLRKELIDDDPEKNAHRIGNLEDALNERAHALAQALKAEERKFLDQFPEDVPLSCLGLDGDPRFKDYESERRVLREGPNTDARKVAELEDRMNAHVHNLAKQKKAETRAKILGAKVEGVPLDQVPLDGDDTFQKLEAECYRLMAEDSVKNAARISSLEDLLRKRAQELAKKLVAKDHLAARSGAASGLTSAEAAAQRAAAGREALAAARAALAKEEGAVARAALADELSRILRPTSYGMPLDLIPVAEDPEAMALLKKYRLEAVNPRKAADAEKTCEKLQDRVDQIGYNMIYGDRAAYLDPHPEGVHALDLPVHNDPVFREIVLQRALLQAEDPVSNVDAIKDLERDLNVRAHELAGKWNQRLSYLDPEPEGIAAMDVPVDDDEEFVNIEDHLNTLLASGVTHGDQIESLKEVLNDRYHELANGIKAYDLSYMKPEYNGVSTEALDLHGQEDFRDLANKHRRARREGRRPEFDADEILEEMERIAEEVAAQGPGACYPFLDAFPEGVPLEDLDLEGDARFRELEARYGDLINNPKTRNDPRVKEVQDMMNARVHELAQERQQQSDLAGLERSYLGVPTKDLRVLDDPTMSKLIEQYERALRDPATTPAQLRALKEAVDRRGEALAADYIARERATYLPQNPRGVPLDDLHVDKDPFFKEMDRTLRTLMRKDPSSGAVKDLKYKISEYVDDRSRDLLRRERERYLAPSPDGIPRDQLYDVLDNDPLFRDMEAERWRLLKDPRNATRVRG</sequence>
<feature type="domain" description="DUF7623" evidence="1">
    <location>
        <begin position="157"/>
        <end position="216"/>
    </location>
</feature>
<evidence type="ECO:0000313" key="3">
    <source>
        <dbReference type="Proteomes" id="UP000015354"/>
    </source>
</evidence>
<keyword evidence="3" id="KW-1185">Reference proteome</keyword>
<feature type="domain" description="DUF7623" evidence="1">
    <location>
        <begin position="498"/>
        <end position="559"/>
    </location>
</feature>
<feature type="domain" description="DUF7623" evidence="1">
    <location>
        <begin position="363"/>
        <end position="421"/>
    </location>
</feature>
<evidence type="ECO:0000259" key="1">
    <source>
        <dbReference type="Pfam" id="PF24610"/>
    </source>
</evidence>
<feature type="domain" description="DUF7623" evidence="1">
    <location>
        <begin position="429"/>
        <end position="492"/>
    </location>
</feature>
<feature type="domain" description="DUF7623" evidence="1">
    <location>
        <begin position="973"/>
        <end position="1031"/>
    </location>
</feature>
<evidence type="ECO:0000313" key="2">
    <source>
        <dbReference type="EMBL" id="EPY18674.1"/>
    </source>
</evidence>
<feature type="domain" description="DUF7623" evidence="1">
    <location>
        <begin position="1177"/>
        <end position="1238"/>
    </location>
</feature>
<feature type="domain" description="DUF7623" evidence="1">
    <location>
        <begin position="1719"/>
        <end position="1783"/>
    </location>
</feature>
<feature type="domain" description="DUF7623" evidence="1">
    <location>
        <begin position="769"/>
        <end position="832"/>
    </location>
</feature>
<dbReference type="EMBL" id="ATMH01009819">
    <property type="protein sequence ID" value="EPY18674.1"/>
    <property type="molecule type" value="Genomic_DNA"/>
</dbReference>
<feature type="domain" description="DUF7623" evidence="1">
    <location>
        <begin position="633"/>
        <end position="693"/>
    </location>
</feature>
<feature type="non-terminal residue" evidence="2">
    <location>
        <position position="2491"/>
    </location>
</feature>
<feature type="domain" description="DUF7623" evidence="1">
    <location>
        <begin position="905"/>
        <end position="964"/>
    </location>
</feature>
<feature type="domain" description="DUF7623" evidence="1">
    <location>
        <begin position="89"/>
        <end position="149"/>
    </location>
</feature>
<reference evidence="2 3" key="1">
    <citation type="journal article" date="2013" name="PLoS ONE">
        <title>Predicting the Proteins of Angomonas deanei, Strigomonas culicis and Their Respective Endosymbionts Reveals New Aspects of the Trypanosomatidae Family.</title>
        <authorList>
            <person name="Motta M.C."/>
            <person name="Martins A.C."/>
            <person name="de Souza S.S."/>
            <person name="Catta-Preta C.M."/>
            <person name="Silva R."/>
            <person name="Klein C.C."/>
            <person name="de Almeida L.G."/>
            <person name="de Lima Cunha O."/>
            <person name="Ciapina L.P."/>
            <person name="Brocchi M."/>
            <person name="Colabardini A.C."/>
            <person name="de Araujo Lima B."/>
            <person name="Machado C.R."/>
            <person name="de Almeida Soares C.M."/>
            <person name="Probst C.M."/>
            <person name="de Menezes C.B."/>
            <person name="Thompson C.E."/>
            <person name="Bartholomeu D.C."/>
            <person name="Gradia D.F."/>
            <person name="Pavoni D.P."/>
            <person name="Grisard E.C."/>
            <person name="Fantinatti-Garboggini F."/>
            <person name="Marchini F.K."/>
            <person name="Rodrigues-Luiz G.F."/>
            <person name="Wagner G."/>
            <person name="Goldman G.H."/>
            <person name="Fietto J.L."/>
            <person name="Elias M.C."/>
            <person name="Goldman M.H."/>
            <person name="Sagot M.F."/>
            <person name="Pereira M."/>
            <person name="Stoco P.H."/>
            <person name="de Mendonca-Neto R.P."/>
            <person name="Teixeira S.M."/>
            <person name="Maciel T.E."/>
            <person name="de Oliveira Mendes T.A."/>
            <person name="Urmenyi T.P."/>
            <person name="de Souza W."/>
            <person name="Schenkman S."/>
            <person name="de Vasconcelos A.T."/>
        </authorList>
    </citation>
    <scope>NUCLEOTIDE SEQUENCE [LARGE SCALE GENOMIC DNA]</scope>
</reference>
<name>S9TPV6_9TRYP</name>
<feature type="domain" description="DUF7623" evidence="1">
    <location>
        <begin position="2447"/>
        <end position="2490"/>
    </location>
</feature>
<gene>
    <name evidence="2" type="ORF">STCU_09819</name>
</gene>
<feature type="domain" description="DUF7623" evidence="1">
    <location>
        <begin position="1590"/>
        <end position="1647"/>
    </location>
</feature>
<feature type="domain" description="DUF7623" evidence="1">
    <location>
        <begin position="837"/>
        <end position="900"/>
    </location>
</feature>
<comment type="caution">
    <text evidence="2">The sequence shown here is derived from an EMBL/GenBank/DDBJ whole genome shotgun (WGS) entry which is preliminary data.</text>
</comment>
<proteinExistence type="predicted"/>
<feature type="domain" description="DUF7623" evidence="1">
    <location>
        <begin position="2042"/>
        <end position="2101"/>
    </location>
</feature>
<feature type="domain" description="DUF7623" evidence="1">
    <location>
        <begin position="1381"/>
        <end position="1438"/>
    </location>
</feature>
<feature type="domain" description="DUF7623" evidence="1">
    <location>
        <begin position="1655"/>
        <end position="1715"/>
    </location>
</feature>
<feature type="domain" description="DUF7623" evidence="1">
    <location>
        <begin position="1516"/>
        <end position="1576"/>
    </location>
</feature>
<feature type="domain" description="DUF7623" evidence="1">
    <location>
        <begin position="1042"/>
        <end position="1100"/>
    </location>
</feature>
<feature type="domain" description="DUF7623" evidence="1">
    <location>
        <begin position="2243"/>
        <end position="2305"/>
    </location>
</feature>
<protein>
    <submittedName>
        <fullName evidence="2">Calpain-like cysteine peptidase</fullName>
    </submittedName>
</protein>
<feature type="domain" description="DUF7623" evidence="1">
    <location>
        <begin position="701"/>
        <end position="757"/>
    </location>
</feature>
<feature type="domain" description="DUF7623" evidence="1">
    <location>
        <begin position="1313"/>
        <end position="1372"/>
    </location>
</feature>
<feature type="domain" description="DUF7623" evidence="1">
    <location>
        <begin position="293"/>
        <end position="356"/>
    </location>
</feature>
<feature type="domain" description="DUF7623" evidence="1">
    <location>
        <begin position="1787"/>
        <end position="1849"/>
    </location>
</feature>
<feature type="domain" description="DUF7623" evidence="1">
    <location>
        <begin position="1855"/>
        <end position="1919"/>
    </location>
</feature>
<feature type="domain" description="DUF7623" evidence="1">
    <location>
        <begin position="225"/>
        <end position="280"/>
    </location>
</feature>